<protein>
    <submittedName>
        <fullName evidence="6">LysR family transcriptional regulator</fullName>
    </submittedName>
</protein>
<dbReference type="CDD" id="cd08422">
    <property type="entry name" value="PBP2_CrgA_like"/>
    <property type="match status" value="1"/>
</dbReference>
<dbReference type="PROSITE" id="PS50931">
    <property type="entry name" value="HTH_LYSR"/>
    <property type="match status" value="1"/>
</dbReference>
<evidence type="ECO:0000256" key="1">
    <source>
        <dbReference type="ARBA" id="ARBA00009437"/>
    </source>
</evidence>
<evidence type="ECO:0000256" key="4">
    <source>
        <dbReference type="ARBA" id="ARBA00023163"/>
    </source>
</evidence>
<dbReference type="Gene3D" id="3.40.190.290">
    <property type="match status" value="1"/>
</dbReference>
<sequence>MDVRRHPVSRRDDVLADEQSVPRRLGLHHHRGAEDVQGLATPGLCEAGHRFRRMGHRRSVRSKRACAPPAYLANFSGREEMAIVDAVFAHANNAAIPALMRPFLGIEAFVRVVETGSVTAAAERLQTAKSSVSETVRALEERLGVRLLDRSTRNVRPTEAGRAFYLRCLRLLADEEAARLEAQAWQTAPAGTLRIAAPECFTARHLIPGLPAFLSAHPAVTIEFVEGAASVRLVEDGFDLAIRVVETPAEGLVVRRLATSRVVIVASPGYLARHGPPAEPADVAEHRCIGFSPLPWRDTWRIGIAAVPVRPVLATDNAESLRAAALAGIGLVAIPDWAVSDVLAAGQLQRVLAGYDTPASGILAVYPTNRLTTPKVRAFVDHVAALLRHRGLPP</sequence>
<dbReference type="PANTHER" id="PTHR30537:SF5">
    <property type="entry name" value="HTH-TYPE TRANSCRIPTIONAL ACTIVATOR TTDR-RELATED"/>
    <property type="match status" value="1"/>
</dbReference>
<dbReference type="Pfam" id="PF00126">
    <property type="entry name" value="HTH_1"/>
    <property type="match status" value="1"/>
</dbReference>
<name>A0A5C4LM41_9HYPH</name>
<dbReference type="FunFam" id="1.10.10.10:FF:000001">
    <property type="entry name" value="LysR family transcriptional regulator"/>
    <property type="match status" value="1"/>
</dbReference>
<dbReference type="PANTHER" id="PTHR30537">
    <property type="entry name" value="HTH-TYPE TRANSCRIPTIONAL REGULATOR"/>
    <property type="match status" value="1"/>
</dbReference>
<dbReference type="EMBL" id="VDDA01000001">
    <property type="protein sequence ID" value="TNC15829.1"/>
    <property type="molecule type" value="Genomic_DNA"/>
</dbReference>
<keyword evidence="3" id="KW-0238">DNA-binding</keyword>
<dbReference type="Gene3D" id="1.10.10.10">
    <property type="entry name" value="Winged helix-like DNA-binding domain superfamily/Winged helix DNA-binding domain"/>
    <property type="match status" value="1"/>
</dbReference>
<dbReference type="SUPFAM" id="SSF53850">
    <property type="entry name" value="Periplasmic binding protein-like II"/>
    <property type="match status" value="1"/>
</dbReference>
<dbReference type="InterPro" id="IPR000847">
    <property type="entry name" value="LysR_HTH_N"/>
</dbReference>
<accession>A0A5C4LM41</accession>
<dbReference type="GO" id="GO:0003700">
    <property type="term" value="F:DNA-binding transcription factor activity"/>
    <property type="evidence" value="ECO:0007669"/>
    <property type="project" value="InterPro"/>
</dbReference>
<reference evidence="6 7" key="1">
    <citation type="submission" date="2019-06" db="EMBL/GenBank/DDBJ databases">
        <title>Genome of Methylobacterium sp. 17Sr1-39.</title>
        <authorList>
            <person name="Seo T."/>
        </authorList>
    </citation>
    <scope>NUCLEOTIDE SEQUENCE [LARGE SCALE GENOMIC DNA]</scope>
    <source>
        <strain evidence="6 7">17Sr1-39</strain>
    </source>
</reference>
<keyword evidence="4" id="KW-0804">Transcription</keyword>
<evidence type="ECO:0000256" key="2">
    <source>
        <dbReference type="ARBA" id="ARBA00023015"/>
    </source>
</evidence>
<dbReference type="InterPro" id="IPR036390">
    <property type="entry name" value="WH_DNA-bd_sf"/>
</dbReference>
<dbReference type="Proteomes" id="UP000305267">
    <property type="component" value="Unassembled WGS sequence"/>
</dbReference>
<evidence type="ECO:0000256" key="3">
    <source>
        <dbReference type="ARBA" id="ARBA00023125"/>
    </source>
</evidence>
<dbReference type="InterPro" id="IPR058163">
    <property type="entry name" value="LysR-type_TF_proteobact-type"/>
</dbReference>
<gene>
    <name evidence="6" type="ORF">FF100_00725</name>
</gene>
<keyword evidence="7" id="KW-1185">Reference proteome</keyword>
<dbReference type="OrthoDB" id="9813056at2"/>
<dbReference type="InterPro" id="IPR005119">
    <property type="entry name" value="LysR_subst-bd"/>
</dbReference>
<comment type="similarity">
    <text evidence="1">Belongs to the LysR transcriptional regulatory family.</text>
</comment>
<dbReference type="AlphaFoldDB" id="A0A5C4LM41"/>
<evidence type="ECO:0000259" key="5">
    <source>
        <dbReference type="PROSITE" id="PS50931"/>
    </source>
</evidence>
<feature type="domain" description="HTH lysR-type" evidence="5">
    <location>
        <begin position="106"/>
        <end position="158"/>
    </location>
</feature>
<keyword evidence="2" id="KW-0805">Transcription regulation</keyword>
<evidence type="ECO:0000313" key="6">
    <source>
        <dbReference type="EMBL" id="TNC15829.1"/>
    </source>
</evidence>
<dbReference type="SUPFAM" id="SSF46785">
    <property type="entry name" value="Winged helix' DNA-binding domain"/>
    <property type="match status" value="1"/>
</dbReference>
<dbReference type="Pfam" id="PF03466">
    <property type="entry name" value="LysR_substrate"/>
    <property type="match status" value="1"/>
</dbReference>
<organism evidence="6 7">
    <name type="scientific">Methylobacterium terricola</name>
    <dbReference type="NCBI Taxonomy" id="2583531"/>
    <lineage>
        <taxon>Bacteria</taxon>
        <taxon>Pseudomonadati</taxon>
        <taxon>Pseudomonadota</taxon>
        <taxon>Alphaproteobacteria</taxon>
        <taxon>Hyphomicrobiales</taxon>
        <taxon>Methylobacteriaceae</taxon>
        <taxon>Methylobacterium</taxon>
    </lineage>
</organism>
<dbReference type="InterPro" id="IPR036388">
    <property type="entry name" value="WH-like_DNA-bd_sf"/>
</dbReference>
<dbReference type="GO" id="GO:0003677">
    <property type="term" value="F:DNA binding"/>
    <property type="evidence" value="ECO:0007669"/>
    <property type="project" value="UniProtKB-KW"/>
</dbReference>
<proteinExistence type="inferred from homology"/>
<evidence type="ECO:0000313" key="7">
    <source>
        <dbReference type="Proteomes" id="UP000305267"/>
    </source>
</evidence>
<comment type="caution">
    <text evidence="6">The sequence shown here is derived from an EMBL/GenBank/DDBJ whole genome shotgun (WGS) entry which is preliminary data.</text>
</comment>